<protein>
    <recommendedName>
        <fullName evidence="4">Conserved oligomeric Golgi complex subunit 4</fullName>
    </recommendedName>
    <alternativeName>
        <fullName evidence="10">Component of oligomeric Golgi complex 4</fullName>
    </alternativeName>
</protein>
<comment type="similarity">
    <text evidence="3">Belongs to the COG4 family.</text>
</comment>
<keyword evidence="6" id="KW-0963">Cytoplasm</keyword>
<dbReference type="GO" id="GO:0000139">
    <property type="term" value="C:Golgi membrane"/>
    <property type="evidence" value="ECO:0007669"/>
    <property type="project" value="UniProtKB-SubCell"/>
</dbReference>
<evidence type="ECO:0000256" key="10">
    <source>
        <dbReference type="ARBA" id="ARBA00031340"/>
    </source>
</evidence>
<evidence type="ECO:0000256" key="8">
    <source>
        <dbReference type="ARBA" id="ARBA00023034"/>
    </source>
</evidence>
<dbReference type="GO" id="GO:0006890">
    <property type="term" value="P:retrograde vesicle-mediated transport, Golgi to endoplasmic reticulum"/>
    <property type="evidence" value="ECO:0007669"/>
    <property type="project" value="TreeGrafter"/>
</dbReference>
<dbReference type="PANTHER" id="PTHR24016">
    <property type="entry name" value="CONSERVED OLIGOMERIC GOLGI COMPLEX SUBUNIT 4"/>
    <property type="match status" value="1"/>
</dbReference>
<evidence type="ECO:0000256" key="4">
    <source>
        <dbReference type="ARBA" id="ARBA00020975"/>
    </source>
</evidence>
<evidence type="ECO:0000259" key="11">
    <source>
        <dbReference type="SMART" id="SM00762"/>
    </source>
</evidence>
<keyword evidence="5" id="KW-0813">Transport</keyword>
<dbReference type="CTD" id="25839"/>
<dbReference type="GO" id="GO:0015031">
    <property type="term" value="P:protein transport"/>
    <property type="evidence" value="ECO:0007669"/>
    <property type="project" value="UniProtKB-KW"/>
</dbReference>
<gene>
    <name evidence="13" type="primary">cog4</name>
</gene>
<evidence type="ECO:0000256" key="5">
    <source>
        <dbReference type="ARBA" id="ARBA00022448"/>
    </source>
</evidence>
<sequence>MSDLGIVCKHTNVSALNEETIEDLTELEDLEEVYLQLCNEQKQVQAYLQVLGDQQGTIENKMQLLQRMRPKLQLIEGDASQLGGMINFTCSLAENVSSKVRQLDLTKKRLYQAIQRADDILDLKFCTDGVQTALQSHDYEQAAAHIHRYLSLDQSVIELSRQGGESSSVETSLALLKEAEVQLKALVTKRLEEAVAADDLAQVERFFKILPLLGLHDKGLALFANYLSNQLASKAQDNLMLAITSDIGERRAPMIFVDTLTLLLEGIARVIETHQPIVETYYGPGRMHRLLSHLQAECDKQAQSVVDKFIQNRDYQIKFQVVQASMLKGVSTEKIVLRELDAVLSEVTLMNSRSELYLRFLRRRMLADFEVADATTADSVSQEHLQDVECLLKECELSRRMQELIGCYIPMEEYYMRETVNKAVTMDNWEVGQMTSSMVDDVFYIVKKCIGRALSSNSSDCACAMINLATNLLENDFREVLVSRLQVGYPSSTLADLQRGVSSAVILMQSSLQHGKIHTHIESQEQAKNAYLVTLNNVDVCSENISTLKKNLESDYSKLLNQGAGSEHAQAKIDSCLMDMVHTSSKFKDLLQEGLLELNNSAIKSQVKPWITNFLSFSHNIEEEEFGEYEANDPWVQQLIVQLEQLMAEFKDSLSLAIFDALTSLMMNFISMEMEKTVFKCTFSRLGGLQFDKELRSLVAYLSSVTSWTIRDKFSRLTQMATILNLEKVLEILDYWGPNSAPLTWRLTPAEVRQVLSLRVDFRSEDIKRLRL</sequence>
<name>A0A6P8FI78_CLUHA</name>
<dbReference type="GO" id="GO:0005829">
    <property type="term" value="C:cytosol"/>
    <property type="evidence" value="ECO:0007669"/>
    <property type="project" value="UniProtKB-SubCell"/>
</dbReference>
<dbReference type="GO" id="GO:0007030">
    <property type="term" value="P:Golgi organization"/>
    <property type="evidence" value="ECO:0007669"/>
    <property type="project" value="TreeGrafter"/>
</dbReference>
<feature type="domain" description="COG4 transport protein middle alpha-helical bundle" evidence="11">
    <location>
        <begin position="176"/>
        <end position="486"/>
    </location>
</feature>
<dbReference type="Pfam" id="PF20663">
    <property type="entry name" value="COG4_N"/>
    <property type="match status" value="1"/>
</dbReference>
<evidence type="ECO:0000256" key="2">
    <source>
        <dbReference type="ARBA" id="ARBA00004514"/>
    </source>
</evidence>
<organism evidence="12 13">
    <name type="scientific">Clupea harengus</name>
    <name type="common">Atlantic herring</name>
    <dbReference type="NCBI Taxonomy" id="7950"/>
    <lineage>
        <taxon>Eukaryota</taxon>
        <taxon>Metazoa</taxon>
        <taxon>Chordata</taxon>
        <taxon>Craniata</taxon>
        <taxon>Vertebrata</taxon>
        <taxon>Euteleostomi</taxon>
        <taxon>Actinopterygii</taxon>
        <taxon>Neopterygii</taxon>
        <taxon>Teleostei</taxon>
        <taxon>Clupei</taxon>
        <taxon>Clupeiformes</taxon>
        <taxon>Clupeoidei</taxon>
        <taxon>Clupeidae</taxon>
        <taxon>Clupea</taxon>
    </lineage>
</organism>
<dbReference type="SMART" id="SM00762">
    <property type="entry name" value="Cog4"/>
    <property type="match status" value="1"/>
</dbReference>
<dbReference type="OrthoDB" id="47059at2759"/>
<dbReference type="Proteomes" id="UP000515152">
    <property type="component" value="Chromosome 6"/>
</dbReference>
<comment type="subcellular location">
    <subcellularLocation>
        <location evidence="2">Cytoplasm</location>
        <location evidence="2">Cytosol</location>
    </subcellularLocation>
    <subcellularLocation>
        <location evidence="1">Golgi apparatus membrane</location>
        <topology evidence="1">Peripheral membrane protein</topology>
        <orientation evidence="1">Cytoplasmic side</orientation>
    </subcellularLocation>
</comment>
<dbReference type="InterPro" id="IPR013167">
    <property type="entry name" value="COG4_M"/>
</dbReference>
<keyword evidence="9" id="KW-0472">Membrane</keyword>
<dbReference type="FunFam" id="1.20.58.1970:FF:000001">
    <property type="entry name" value="Conserved oligomeric Golgi complex subunit 4"/>
    <property type="match status" value="1"/>
</dbReference>
<dbReference type="RefSeq" id="XP_031425619.1">
    <property type="nucleotide sequence ID" value="XM_031569759.2"/>
</dbReference>
<evidence type="ECO:0000256" key="6">
    <source>
        <dbReference type="ARBA" id="ARBA00022490"/>
    </source>
</evidence>
<evidence type="ECO:0000256" key="3">
    <source>
        <dbReference type="ARBA" id="ARBA00009215"/>
    </source>
</evidence>
<dbReference type="InterPro" id="IPR048684">
    <property type="entry name" value="COG4_C"/>
</dbReference>
<keyword evidence="8" id="KW-0333">Golgi apparatus</keyword>
<dbReference type="Gene3D" id="1.10.287.1060">
    <property type="entry name" value="ESAT-6-like"/>
    <property type="match status" value="1"/>
</dbReference>
<dbReference type="InterPro" id="IPR048680">
    <property type="entry name" value="COG4_N"/>
</dbReference>
<accession>A0A6P8FI78</accession>
<dbReference type="InterPro" id="IPR048682">
    <property type="entry name" value="COG4"/>
</dbReference>
<evidence type="ECO:0000256" key="9">
    <source>
        <dbReference type="ARBA" id="ARBA00023136"/>
    </source>
</evidence>
<reference evidence="13" key="1">
    <citation type="submission" date="2025-08" db="UniProtKB">
        <authorList>
            <consortium name="RefSeq"/>
        </authorList>
    </citation>
    <scope>IDENTIFICATION</scope>
</reference>
<evidence type="ECO:0000256" key="1">
    <source>
        <dbReference type="ARBA" id="ARBA00004255"/>
    </source>
</evidence>
<dbReference type="GeneID" id="105913323"/>
<dbReference type="GO" id="GO:0017119">
    <property type="term" value="C:Golgi transport complex"/>
    <property type="evidence" value="ECO:0007669"/>
    <property type="project" value="TreeGrafter"/>
</dbReference>
<dbReference type="Pfam" id="PF20662">
    <property type="entry name" value="COG4_C"/>
    <property type="match status" value="1"/>
</dbReference>
<proteinExistence type="inferred from homology"/>
<dbReference type="PANTHER" id="PTHR24016:SF0">
    <property type="entry name" value="CONSERVED OLIGOMERIC GOLGI COMPLEX SUBUNIT 4"/>
    <property type="match status" value="1"/>
</dbReference>
<dbReference type="KEGG" id="char:105913323"/>
<dbReference type="Pfam" id="PF08318">
    <property type="entry name" value="COG4_m"/>
    <property type="match status" value="1"/>
</dbReference>
<dbReference type="FunFam" id="1.10.287.1060:FF:000002">
    <property type="entry name" value="Conserved oligomeric Golgi complex subunit 4"/>
    <property type="match status" value="1"/>
</dbReference>
<keyword evidence="12" id="KW-1185">Reference proteome</keyword>
<dbReference type="Gene3D" id="1.20.58.1970">
    <property type="match status" value="1"/>
</dbReference>
<keyword evidence="7" id="KW-0653">Protein transport</keyword>
<evidence type="ECO:0000313" key="13">
    <source>
        <dbReference type="RefSeq" id="XP_031425619.1"/>
    </source>
</evidence>
<evidence type="ECO:0000313" key="12">
    <source>
        <dbReference type="Proteomes" id="UP000515152"/>
    </source>
</evidence>
<evidence type="ECO:0000256" key="7">
    <source>
        <dbReference type="ARBA" id="ARBA00022927"/>
    </source>
</evidence>
<dbReference type="AlphaFoldDB" id="A0A6P8FI78"/>